<feature type="transmembrane region" description="Helical" evidence="6">
    <location>
        <begin position="186"/>
        <end position="203"/>
    </location>
</feature>
<name>A0A8H3US22_VENIN</name>
<dbReference type="AlphaFoldDB" id="A0A8H3US22"/>
<dbReference type="GO" id="GO:0016020">
    <property type="term" value="C:membrane"/>
    <property type="evidence" value="ECO:0007669"/>
    <property type="project" value="UniProtKB-SubCell"/>
</dbReference>
<keyword evidence="6" id="KW-0186">Copper</keyword>
<proteinExistence type="inferred from homology"/>
<keyword evidence="5 6" id="KW-0472">Membrane</keyword>
<reference evidence="8 9" key="1">
    <citation type="submission" date="2018-12" db="EMBL/GenBank/DDBJ databases">
        <title>Venturia inaequalis Genome Resource.</title>
        <authorList>
            <person name="Lichtner F.J."/>
        </authorList>
    </citation>
    <scope>NUCLEOTIDE SEQUENCE [LARGE SCALE GENOMIC DNA]</scope>
    <source>
        <strain evidence="8 9">120213</strain>
    </source>
</reference>
<evidence type="ECO:0000256" key="2">
    <source>
        <dbReference type="ARBA" id="ARBA00006921"/>
    </source>
</evidence>
<dbReference type="InterPro" id="IPR007274">
    <property type="entry name" value="Cop_transporter"/>
</dbReference>
<dbReference type="Pfam" id="PF04145">
    <property type="entry name" value="Ctr"/>
    <property type="match status" value="1"/>
</dbReference>
<evidence type="ECO:0000313" key="8">
    <source>
        <dbReference type="EMBL" id="KAE9974482.1"/>
    </source>
</evidence>
<keyword evidence="6" id="KW-0406">Ion transport</keyword>
<keyword evidence="6" id="KW-0813">Transport</keyword>
<evidence type="ECO:0000256" key="3">
    <source>
        <dbReference type="ARBA" id="ARBA00022692"/>
    </source>
</evidence>
<comment type="similarity">
    <text evidence="2 6">Belongs to the copper transporter (Ctr) (TC 1.A.56) family. SLC31A subfamily.</text>
</comment>
<comment type="subcellular location">
    <subcellularLocation>
        <location evidence="1 6">Membrane</location>
        <topology evidence="1 6">Multi-pass membrane protein</topology>
    </subcellularLocation>
</comment>
<protein>
    <recommendedName>
        <fullName evidence="6">Copper transport protein</fullName>
    </recommendedName>
</protein>
<keyword evidence="6" id="KW-0187">Copper transport</keyword>
<keyword evidence="4 6" id="KW-1133">Transmembrane helix</keyword>
<feature type="transmembrane region" description="Helical" evidence="6">
    <location>
        <begin position="209"/>
        <end position="227"/>
    </location>
</feature>
<evidence type="ECO:0000256" key="7">
    <source>
        <dbReference type="SAM" id="MobiDB-lite"/>
    </source>
</evidence>
<gene>
    <name evidence="8" type="ORF">EG328_003812</name>
</gene>
<organism evidence="8 9">
    <name type="scientific">Venturia inaequalis</name>
    <name type="common">Apple scab fungus</name>
    <dbReference type="NCBI Taxonomy" id="5025"/>
    <lineage>
        <taxon>Eukaryota</taxon>
        <taxon>Fungi</taxon>
        <taxon>Dikarya</taxon>
        <taxon>Ascomycota</taxon>
        <taxon>Pezizomycotina</taxon>
        <taxon>Dothideomycetes</taxon>
        <taxon>Pleosporomycetidae</taxon>
        <taxon>Venturiales</taxon>
        <taxon>Venturiaceae</taxon>
        <taxon>Venturia</taxon>
    </lineage>
</organism>
<dbReference type="PANTHER" id="PTHR12483:SF73">
    <property type="entry name" value="COPPER TRANSPORT PROTEIN CTR3"/>
    <property type="match status" value="1"/>
</dbReference>
<evidence type="ECO:0000256" key="6">
    <source>
        <dbReference type="RuleBase" id="RU367022"/>
    </source>
</evidence>
<evidence type="ECO:0000256" key="5">
    <source>
        <dbReference type="ARBA" id="ARBA00023136"/>
    </source>
</evidence>
<feature type="region of interest" description="Disordered" evidence="7">
    <location>
        <begin position="128"/>
        <end position="159"/>
    </location>
</feature>
<dbReference type="PANTHER" id="PTHR12483">
    <property type="entry name" value="SOLUTE CARRIER FAMILY 31 COPPER TRANSPORTERS"/>
    <property type="match status" value="1"/>
</dbReference>
<keyword evidence="3 6" id="KW-0812">Transmembrane</keyword>
<sequence>MDMGSSSMSMDQASMSMSMPMPMPSTTTTGAAVSATGTGMVMDHSGMDHSSMSMGGTKACKISMTWNWYTIDSCFLTKSWHINTSAQFAGTCIGVVLMVILLEALRRLSKEYDALILRNHISKAQQSQSNTSIVTNAGTEPETTNNNDSPNGEQKTSPSEFLRRLSTPYATAVSFRPSLFQQGIRAFLHLLQFALAYFIMLLAMYYNGYIIISILIGAYIGAFIFSWQSIGIAGTGNGTNANEVSYCCG</sequence>
<feature type="transmembrane region" description="Helical" evidence="6">
    <location>
        <begin position="86"/>
        <end position="105"/>
    </location>
</feature>
<evidence type="ECO:0000256" key="4">
    <source>
        <dbReference type="ARBA" id="ARBA00022989"/>
    </source>
</evidence>
<dbReference type="EMBL" id="WNWS01000218">
    <property type="protein sequence ID" value="KAE9974482.1"/>
    <property type="molecule type" value="Genomic_DNA"/>
</dbReference>
<evidence type="ECO:0000256" key="1">
    <source>
        <dbReference type="ARBA" id="ARBA00004141"/>
    </source>
</evidence>
<comment type="caution">
    <text evidence="8">The sequence shown here is derived from an EMBL/GenBank/DDBJ whole genome shotgun (WGS) entry which is preliminary data.</text>
</comment>
<evidence type="ECO:0000313" key="9">
    <source>
        <dbReference type="Proteomes" id="UP000447873"/>
    </source>
</evidence>
<accession>A0A8H3US22</accession>
<dbReference type="Proteomes" id="UP000447873">
    <property type="component" value="Unassembled WGS sequence"/>
</dbReference>
<dbReference type="GO" id="GO:0005375">
    <property type="term" value="F:copper ion transmembrane transporter activity"/>
    <property type="evidence" value="ECO:0007669"/>
    <property type="project" value="UniProtKB-UniRule"/>
</dbReference>